<organism evidence="18 19">
    <name type="scientific">Tanacetum coccineum</name>
    <dbReference type="NCBI Taxonomy" id="301880"/>
    <lineage>
        <taxon>Eukaryota</taxon>
        <taxon>Viridiplantae</taxon>
        <taxon>Streptophyta</taxon>
        <taxon>Embryophyta</taxon>
        <taxon>Tracheophyta</taxon>
        <taxon>Spermatophyta</taxon>
        <taxon>Magnoliopsida</taxon>
        <taxon>eudicotyledons</taxon>
        <taxon>Gunneridae</taxon>
        <taxon>Pentapetalae</taxon>
        <taxon>asterids</taxon>
        <taxon>campanulids</taxon>
        <taxon>Asterales</taxon>
        <taxon>Asteraceae</taxon>
        <taxon>Asteroideae</taxon>
        <taxon>Anthemideae</taxon>
        <taxon>Anthemidinae</taxon>
        <taxon>Tanacetum</taxon>
    </lineage>
</organism>
<evidence type="ECO:0000256" key="8">
    <source>
        <dbReference type="ARBA" id="ARBA00022824"/>
    </source>
</evidence>
<evidence type="ECO:0000256" key="2">
    <source>
        <dbReference type="ARBA" id="ARBA00004922"/>
    </source>
</evidence>
<evidence type="ECO:0000313" key="19">
    <source>
        <dbReference type="Proteomes" id="UP001151760"/>
    </source>
</evidence>
<dbReference type="InterPro" id="IPR019821">
    <property type="entry name" value="Kinesin_motor_CS"/>
</dbReference>
<dbReference type="InterPro" id="IPR027417">
    <property type="entry name" value="P-loop_NTPase"/>
</dbReference>
<gene>
    <name evidence="18" type="ORF">Tco_0656873</name>
</gene>
<comment type="similarity">
    <text evidence="3">Belongs to the glycosyltransferase 2 family.</text>
</comment>
<dbReference type="PROSITE" id="PS00411">
    <property type="entry name" value="KINESIN_MOTOR_1"/>
    <property type="match status" value="1"/>
</dbReference>
<keyword evidence="6" id="KW-0812">Transmembrane</keyword>
<keyword evidence="5" id="KW-0808">Transferase</keyword>
<keyword evidence="9 16" id="KW-0067">ATP-binding</keyword>
<evidence type="ECO:0000256" key="3">
    <source>
        <dbReference type="ARBA" id="ARBA00006739"/>
    </source>
</evidence>
<dbReference type="Gene3D" id="3.40.850.10">
    <property type="entry name" value="Kinesin motor domain"/>
    <property type="match status" value="1"/>
</dbReference>
<dbReference type="Pfam" id="PF00535">
    <property type="entry name" value="Glycos_transf_2"/>
    <property type="match status" value="1"/>
</dbReference>
<evidence type="ECO:0000256" key="15">
    <source>
        <dbReference type="PROSITE-ProRule" id="PRU00283"/>
    </source>
</evidence>
<evidence type="ECO:0000256" key="13">
    <source>
        <dbReference type="ARBA" id="ARBA00023175"/>
    </source>
</evidence>
<comment type="catalytic activity">
    <reaction evidence="14">
        <text>a di-trans,poly-cis-dolichyl phosphate + UDP-alpha-D-glucose = a di-trans,poly-cis-dolichyl beta-D-glucosyl phosphate + UDP</text>
        <dbReference type="Rhea" id="RHEA:15401"/>
        <dbReference type="Rhea" id="RHEA-COMP:19498"/>
        <dbReference type="Rhea" id="RHEA-COMP:19502"/>
        <dbReference type="ChEBI" id="CHEBI:57525"/>
        <dbReference type="ChEBI" id="CHEBI:57683"/>
        <dbReference type="ChEBI" id="CHEBI:58223"/>
        <dbReference type="ChEBI" id="CHEBI:58885"/>
        <dbReference type="EC" id="2.4.1.117"/>
    </reaction>
    <physiologicalReaction direction="left-to-right" evidence="14">
        <dbReference type="Rhea" id="RHEA:15402"/>
    </physiologicalReaction>
</comment>
<keyword evidence="8" id="KW-0256">Endoplasmic reticulum</keyword>
<comment type="subcellular location">
    <subcellularLocation>
        <location evidence="1">Endoplasmic reticulum membrane</location>
        <topology evidence="1">Single-pass membrane protein</topology>
    </subcellularLocation>
</comment>
<dbReference type="InterPro" id="IPR036961">
    <property type="entry name" value="Kinesin_motor_dom_sf"/>
</dbReference>
<keyword evidence="19" id="KW-1185">Reference proteome</keyword>
<dbReference type="PANTHER" id="PTHR10859">
    <property type="entry name" value="GLYCOSYL TRANSFERASE"/>
    <property type="match status" value="1"/>
</dbReference>
<evidence type="ECO:0000256" key="9">
    <source>
        <dbReference type="ARBA" id="ARBA00022840"/>
    </source>
</evidence>
<comment type="pathway">
    <text evidence="2">Protein modification; protein glycosylation.</text>
</comment>
<keyword evidence="12" id="KW-0472">Membrane</keyword>
<keyword evidence="16" id="KW-0493">Microtubule</keyword>
<reference evidence="18" key="2">
    <citation type="submission" date="2022-01" db="EMBL/GenBank/DDBJ databases">
        <authorList>
            <person name="Yamashiro T."/>
            <person name="Shiraishi A."/>
            <person name="Satake H."/>
            <person name="Nakayama K."/>
        </authorList>
    </citation>
    <scope>NUCLEOTIDE SEQUENCE</scope>
</reference>
<dbReference type="InterPro" id="IPR001752">
    <property type="entry name" value="Kinesin_motor_dom"/>
</dbReference>
<reference evidence="18" key="1">
    <citation type="journal article" date="2022" name="Int. J. Mol. Sci.">
        <title>Draft Genome of Tanacetum Coccineum: Genomic Comparison of Closely Related Tanacetum-Family Plants.</title>
        <authorList>
            <person name="Yamashiro T."/>
            <person name="Shiraishi A."/>
            <person name="Nakayama K."/>
            <person name="Satake H."/>
        </authorList>
    </citation>
    <scope>NUCLEOTIDE SEQUENCE</scope>
</reference>
<feature type="domain" description="Kinesin motor" evidence="17">
    <location>
        <begin position="1"/>
        <end position="191"/>
    </location>
</feature>
<name>A0ABQ4X9Z8_9ASTR</name>
<evidence type="ECO:0000259" key="17">
    <source>
        <dbReference type="PROSITE" id="PS50067"/>
    </source>
</evidence>
<dbReference type="Pfam" id="PF00225">
    <property type="entry name" value="Kinesin"/>
    <property type="match status" value="1"/>
</dbReference>
<keyword evidence="4" id="KW-0328">Glycosyltransferase</keyword>
<keyword evidence="10" id="KW-0735">Signal-anchor</keyword>
<comment type="caution">
    <text evidence="15">Lacks conserved residue(s) required for the propagation of feature annotation.</text>
</comment>
<dbReference type="Proteomes" id="UP001151760">
    <property type="component" value="Unassembled WGS sequence"/>
</dbReference>
<protein>
    <recommendedName>
        <fullName evidence="16">Kinesin-like protein</fullName>
    </recommendedName>
</protein>
<keyword evidence="7 16" id="KW-0547">Nucleotide-binding</keyword>
<dbReference type="Gene3D" id="3.90.550.10">
    <property type="entry name" value="Spore Coat Polysaccharide Biosynthesis Protein SpsA, Chain A"/>
    <property type="match status" value="1"/>
</dbReference>
<dbReference type="SUPFAM" id="SSF53448">
    <property type="entry name" value="Nucleotide-diphospho-sugar transferases"/>
    <property type="match status" value="1"/>
</dbReference>
<comment type="similarity">
    <text evidence="15 16">Belongs to the TRAFAC class myosin-kinesin ATPase superfamily. Kinesin family.</text>
</comment>
<keyword evidence="13 16" id="KW-0505">Motor protein</keyword>
<dbReference type="PRINTS" id="PR00380">
    <property type="entry name" value="KINESINHEAVY"/>
</dbReference>
<evidence type="ECO:0000256" key="6">
    <source>
        <dbReference type="ARBA" id="ARBA00022692"/>
    </source>
</evidence>
<dbReference type="InterPro" id="IPR035518">
    <property type="entry name" value="DPG_synthase"/>
</dbReference>
<dbReference type="SMART" id="SM00129">
    <property type="entry name" value="KISc"/>
    <property type="match status" value="1"/>
</dbReference>
<evidence type="ECO:0000256" key="7">
    <source>
        <dbReference type="ARBA" id="ARBA00022741"/>
    </source>
</evidence>
<proteinExistence type="inferred from homology"/>
<dbReference type="InterPro" id="IPR001173">
    <property type="entry name" value="Glyco_trans_2-like"/>
</dbReference>
<evidence type="ECO:0000313" key="18">
    <source>
        <dbReference type="EMBL" id="GJS62089.1"/>
    </source>
</evidence>
<evidence type="ECO:0000256" key="14">
    <source>
        <dbReference type="ARBA" id="ARBA00045097"/>
    </source>
</evidence>
<evidence type="ECO:0000256" key="11">
    <source>
        <dbReference type="ARBA" id="ARBA00022989"/>
    </source>
</evidence>
<dbReference type="SUPFAM" id="SSF52540">
    <property type="entry name" value="P-loop containing nucleoside triphosphate hydrolases"/>
    <property type="match status" value="1"/>
</dbReference>
<evidence type="ECO:0000256" key="12">
    <source>
        <dbReference type="ARBA" id="ARBA00023136"/>
    </source>
</evidence>
<dbReference type="EMBL" id="BQNB010009336">
    <property type="protein sequence ID" value="GJS62089.1"/>
    <property type="molecule type" value="Genomic_DNA"/>
</dbReference>
<evidence type="ECO:0000256" key="5">
    <source>
        <dbReference type="ARBA" id="ARBA00022679"/>
    </source>
</evidence>
<accession>A0ABQ4X9Z8</accession>
<dbReference type="CDD" id="cd04188">
    <property type="entry name" value="DPG_synthase"/>
    <property type="match status" value="1"/>
</dbReference>
<keyword evidence="11" id="KW-1133">Transmembrane helix</keyword>
<dbReference type="PANTHER" id="PTHR10859:SF91">
    <property type="entry name" value="DOLICHYL-PHOSPHATE BETA-GLUCOSYLTRANSFERASE"/>
    <property type="match status" value="1"/>
</dbReference>
<dbReference type="PROSITE" id="PS50067">
    <property type="entry name" value="KINESIN_MOTOR_2"/>
    <property type="match status" value="1"/>
</dbReference>
<evidence type="ECO:0000256" key="16">
    <source>
        <dbReference type="RuleBase" id="RU000394"/>
    </source>
</evidence>
<evidence type="ECO:0000256" key="1">
    <source>
        <dbReference type="ARBA" id="ARBA00004389"/>
    </source>
</evidence>
<evidence type="ECO:0000256" key="10">
    <source>
        <dbReference type="ARBA" id="ARBA00022968"/>
    </source>
</evidence>
<comment type="caution">
    <text evidence="18">The sequence shown here is derived from an EMBL/GenBank/DDBJ whole genome shotgun (WGS) entry which is preliminary data.</text>
</comment>
<sequence length="517" mass="57684">MKVNNDAKDGAKQLPQYKISHDVEGNTYVYDLTIVDVCNVVQVYNLLQKAAYSRSVGKTDMNEESSRSHFVFILRIHGLNELNYTEQHLQGVLNLIDLAGSERLSRSGATGERLKERQAINKSLSSLTDVIFALMKKEDHIPFRNSKLTYLLQPCLGGDSKTLMFVNVSLDPSSIGESLRSLRFCCKSELLGHCSGDIDTDRNSLKAINPYLHAFSVNCKTIAKMATRLSQSSVKQLAVEAMDARNKLLQTPSSSAEIINNLLLMEQILYMVQQSPSRSTIKALDPIIEALIAKELLSHPDMDVNILVTCCICDVLKLITPYNHGQMKVIIVDDGSSDGTKRVASDFVRKYKVDNVRVVLLGKNQGKGEAIRKGMLHSRGKLLLMLDADGATKVDDLAKLENQILAVAKAKHQSTGESSEVIEDIPIVAFGSRAHLEKKALATRKWYRNFLMKGFHVVVLLAAGPGVRDTQCGFKMFTRAAARKLFTNIRLKRWCFDVEFVYLSKFYHIPIVEISVT</sequence>
<evidence type="ECO:0000256" key="4">
    <source>
        <dbReference type="ARBA" id="ARBA00022676"/>
    </source>
</evidence>
<dbReference type="InterPro" id="IPR029044">
    <property type="entry name" value="Nucleotide-diphossugar_trans"/>
</dbReference>